<protein>
    <submittedName>
        <fullName evidence="1">Uncharacterized protein</fullName>
    </submittedName>
</protein>
<dbReference type="EMBL" id="NBSK02000005">
    <property type="protein sequence ID" value="KAJ0207934.1"/>
    <property type="molecule type" value="Genomic_DNA"/>
</dbReference>
<sequence>MRVQPLTCPPRSSHVLEEPLPTPMSPEYNMIKILNKDKGMSSYSKILSLDYDVNEIERKSLYQVTILRQLMNLILVCTKNNYNQILKMIKLKWKHTLKLKWKHIFKLKWKNMIMQKLVKMEIMLTWNITWLMAWMM</sequence>
<gene>
    <name evidence="1" type="ORF">LSAT_V11C500236260</name>
</gene>
<evidence type="ECO:0000313" key="1">
    <source>
        <dbReference type="EMBL" id="KAJ0207934.1"/>
    </source>
</evidence>
<comment type="caution">
    <text evidence="1">The sequence shown here is derived from an EMBL/GenBank/DDBJ whole genome shotgun (WGS) entry which is preliminary data.</text>
</comment>
<accession>A0A9R1XF62</accession>
<dbReference type="AlphaFoldDB" id="A0A9R1XF62"/>
<proteinExistence type="predicted"/>
<keyword evidence="2" id="KW-1185">Reference proteome</keyword>
<organism evidence="1 2">
    <name type="scientific">Lactuca sativa</name>
    <name type="common">Garden lettuce</name>
    <dbReference type="NCBI Taxonomy" id="4236"/>
    <lineage>
        <taxon>Eukaryota</taxon>
        <taxon>Viridiplantae</taxon>
        <taxon>Streptophyta</taxon>
        <taxon>Embryophyta</taxon>
        <taxon>Tracheophyta</taxon>
        <taxon>Spermatophyta</taxon>
        <taxon>Magnoliopsida</taxon>
        <taxon>eudicotyledons</taxon>
        <taxon>Gunneridae</taxon>
        <taxon>Pentapetalae</taxon>
        <taxon>asterids</taxon>
        <taxon>campanulids</taxon>
        <taxon>Asterales</taxon>
        <taxon>Asteraceae</taxon>
        <taxon>Cichorioideae</taxon>
        <taxon>Cichorieae</taxon>
        <taxon>Lactucinae</taxon>
        <taxon>Lactuca</taxon>
    </lineage>
</organism>
<name>A0A9R1XF62_LACSA</name>
<evidence type="ECO:0000313" key="2">
    <source>
        <dbReference type="Proteomes" id="UP000235145"/>
    </source>
</evidence>
<dbReference type="Proteomes" id="UP000235145">
    <property type="component" value="Unassembled WGS sequence"/>
</dbReference>
<reference evidence="1 2" key="1">
    <citation type="journal article" date="2017" name="Nat. Commun.">
        <title>Genome assembly with in vitro proximity ligation data and whole-genome triplication in lettuce.</title>
        <authorList>
            <person name="Reyes-Chin-Wo S."/>
            <person name="Wang Z."/>
            <person name="Yang X."/>
            <person name="Kozik A."/>
            <person name="Arikit S."/>
            <person name="Song C."/>
            <person name="Xia L."/>
            <person name="Froenicke L."/>
            <person name="Lavelle D.O."/>
            <person name="Truco M.J."/>
            <person name="Xia R."/>
            <person name="Zhu S."/>
            <person name="Xu C."/>
            <person name="Xu H."/>
            <person name="Xu X."/>
            <person name="Cox K."/>
            <person name="Korf I."/>
            <person name="Meyers B.C."/>
            <person name="Michelmore R.W."/>
        </authorList>
    </citation>
    <scope>NUCLEOTIDE SEQUENCE [LARGE SCALE GENOMIC DNA]</scope>
    <source>
        <strain evidence="2">cv. Salinas</strain>
        <tissue evidence="1">Seedlings</tissue>
    </source>
</reference>